<dbReference type="Proteomes" id="UP001266995">
    <property type="component" value="Unassembled WGS sequence"/>
</dbReference>
<name>A0A0P0GP86_9BACE</name>
<dbReference type="PIRSF" id="PIRSF019455">
    <property type="entry name" value="CopR_AtkY"/>
    <property type="match status" value="1"/>
</dbReference>
<evidence type="ECO:0000256" key="3">
    <source>
        <dbReference type="ARBA" id="ARBA00023125"/>
    </source>
</evidence>
<dbReference type="Pfam" id="PF03965">
    <property type="entry name" value="Penicillinase_R"/>
    <property type="match status" value="1"/>
</dbReference>
<dbReference type="InterPro" id="IPR005650">
    <property type="entry name" value="BlaI_family"/>
</dbReference>
<dbReference type="Proteomes" id="UP000283341">
    <property type="component" value="Unassembled WGS sequence"/>
</dbReference>
<sequence>MEKLTIQEEEAMIYIWELGSCFVKDIVAKYPQPAPPYTTVASIIKNLERKQYVTAARVGNTYQYTPAIRESEYKRTFMSGFVRNYFENSYKEMVSFFAKEQKISTKDLKDIIDMIEKR</sequence>
<dbReference type="AlphaFoldDB" id="A0A0P0GP86"/>
<reference evidence="9" key="4">
    <citation type="submission" date="2023-08" db="EMBL/GenBank/DDBJ databases">
        <title>Reintroducing virulent viruses to syntetic microbiomes.</title>
        <authorList>
            <person name="Wilde J."/>
            <person name="Boyes R."/>
            <person name="Robinson A.V."/>
            <person name="Daisley B.A."/>
            <person name="Allen-Vercoe E."/>
        </authorList>
    </citation>
    <scope>NUCLEOTIDE SEQUENCE</scope>
    <source>
        <strain evidence="9">225I_12FAA</strain>
    </source>
</reference>
<evidence type="ECO:0000313" key="13">
    <source>
        <dbReference type="Proteomes" id="UP000325055"/>
    </source>
</evidence>
<evidence type="ECO:0000313" key="9">
    <source>
        <dbReference type="EMBL" id="MDT4509955.1"/>
    </source>
</evidence>
<evidence type="ECO:0000313" key="11">
    <source>
        <dbReference type="Proteomes" id="UP000061809"/>
    </source>
</evidence>
<dbReference type="EMBL" id="VVYX01000035">
    <property type="protein sequence ID" value="KAA5414812.1"/>
    <property type="molecule type" value="Genomic_DNA"/>
</dbReference>
<evidence type="ECO:0000313" key="12">
    <source>
        <dbReference type="Proteomes" id="UP000283341"/>
    </source>
</evidence>
<evidence type="ECO:0000256" key="1">
    <source>
        <dbReference type="ARBA" id="ARBA00011046"/>
    </source>
</evidence>
<dbReference type="Proteomes" id="UP000325055">
    <property type="component" value="Unassembled WGS sequence"/>
</dbReference>
<dbReference type="EMBL" id="QRVJ01000002">
    <property type="protein sequence ID" value="RGS39035.1"/>
    <property type="molecule type" value="Genomic_DNA"/>
</dbReference>
<reference evidence="13 14" key="3">
    <citation type="journal article" date="2019" name="Nat. Med.">
        <title>A library of human gut bacterial isolates paired with longitudinal multiomics data enables mechanistic microbiome research.</title>
        <authorList>
            <person name="Poyet M."/>
            <person name="Groussin M."/>
            <person name="Gibbons S.M."/>
            <person name="Avila-Pacheco J."/>
            <person name="Jiang X."/>
            <person name="Kearney S.M."/>
            <person name="Perrotta A.R."/>
            <person name="Berdy B."/>
            <person name="Zhao S."/>
            <person name="Lieberman T.D."/>
            <person name="Swanson P.K."/>
            <person name="Smith M."/>
            <person name="Roesemann S."/>
            <person name="Alexander J.E."/>
            <person name="Rich S.A."/>
            <person name="Livny J."/>
            <person name="Vlamakis H."/>
            <person name="Clish C."/>
            <person name="Bullock K."/>
            <person name="Deik A."/>
            <person name="Scott J."/>
            <person name="Pierce K.A."/>
            <person name="Xavier R.J."/>
            <person name="Alm E.J."/>
        </authorList>
    </citation>
    <scope>NUCLEOTIDE SEQUENCE [LARGE SCALE GENOMIC DNA]</scope>
    <source>
        <strain evidence="8 14">BIOML-A6</strain>
        <strain evidence="6 13">BIOML-A7</strain>
        <strain evidence="7 15">BIOML-A8</strain>
    </source>
</reference>
<dbReference type="EMBL" id="VVYV01000001">
    <property type="protein sequence ID" value="KAA5423658.1"/>
    <property type="molecule type" value="Genomic_DNA"/>
</dbReference>
<keyword evidence="4" id="KW-0804">Transcription</keyword>
<dbReference type="eggNOG" id="COG3682">
    <property type="taxonomic scope" value="Bacteria"/>
</dbReference>
<dbReference type="EMBL" id="CP012801">
    <property type="protein sequence ID" value="ALJ59066.1"/>
    <property type="molecule type" value="Genomic_DNA"/>
</dbReference>
<accession>A0A0P0GP86</accession>
<dbReference type="Proteomes" id="UP000448877">
    <property type="component" value="Unassembled WGS sequence"/>
</dbReference>
<dbReference type="EMBL" id="VVYW01000009">
    <property type="protein sequence ID" value="KAA5408724.1"/>
    <property type="molecule type" value="Genomic_DNA"/>
</dbReference>
<dbReference type="KEGG" id="bcel:BcellWH2_01813"/>
<reference evidence="5 11" key="1">
    <citation type="journal article" date="2015" name="Science">
        <title>Genetic determinants of in vivo fitness and diet responsiveness in multiple human gut Bacteroides.</title>
        <authorList>
            <person name="Wu M."/>
            <person name="McNulty N.P."/>
            <person name="Rodionov D.A."/>
            <person name="Khoroshkin M.S."/>
            <person name="Griffin N.W."/>
            <person name="Cheng J."/>
            <person name="Latreille P."/>
            <person name="Kerstetter R.A."/>
            <person name="Terrapon N."/>
            <person name="Henrissat B."/>
            <person name="Osterman A.L."/>
            <person name="Gordon J.I."/>
        </authorList>
    </citation>
    <scope>NUCLEOTIDE SEQUENCE [LARGE SCALE GENOMIC DNA]</scope>
    <source>
        <strain evidence="5 11">WH2</strain>
    </source>
</reference>
<dbReference type="Gene3D" id="1.10.4040.10">
    <property type="entry name" value="Penicillinase repressor domain"/>
    <property type="match status" value="1"/>
</dbReference>
<comment type="similarity">
    <text evidence="1">Belongs to the BlaI transcriptional regulatory family.</text>
</comment>
<evidence type="ECO:0000313" key="7">
    <source>
        <dbReference type="EMBL" id="KAA5414812.1"/>
    </source>
</evidence>
<dbReference type="RefSeq" id="WP_007210515.1">
    <property type="nucleotide sequence ID" value="NZ_CABMLT010000017.1"/>
</dbReference>
<evidence type="ECO:0000313" key="15">
    <source>
        <dbReference type="Proteomes" id="UP000482653"/>
    </source>
</evidence>
<evidence type="ECO:0000313" key="8">
    <source>
        <dbReference type="EMBL" id="KAA5423658.1"/>
    </source>
</evidence>
<evidence type="ECO:0000313" key="6">
    <source>
        <dbReference type="EMBL" id="KAA5408724.1"/>
    </source>
</evidence>
<dbReference type="Gene3D" id="1.10.10.10">
    <property type="entry name" value="Winged helix-like DNA-binding domain superfamily/Winged helix DNA-binding domain"/>
    <property type="match status" value="1"/>
</dbReference>
<dbReference type="Proteomes" id="UP000061809">
    <property type="component" value="Chromosome"/>
</dbReference>
<evidence type="ECO:0000256" key="4">
    <source>
        <dbReference type="ARBA" id="ARBA00023163"/>
    </source>
</evidence>
<dbReference type="STRING" id="246787.BcellWH2_01813"/>
<dbReference type="Proteomes" id="UP000482653">
    <property type="component" value="Unassembled WGS sequence"/>
</dbReference>
<dbReference type="GO" id="GO:0045892">
    <property type="term" value="P:negative regulation of DNA-templated transcription"/>
    <property type="evidence" value="ECO:0007669"/>
    <property type="project" value="InterPro"/>
</dbReference>
<gene>
    <name evidence="5" type="ORF">BcellWH2_01813</name>
    <name evidence="10" type="ORF">DWX97_03585</name>
    <name evidence="8" type="ORF">F2Y81_00490</name>
    <name evidence="6" type="ORF">F2Y86_13075</name>
    <name evidence="7" type="ORF">F2Y87_22775</name>
    <name evidence="9" type="ORF">RO785_03055</name>
</gene>
<dbReference type="GO" id="GO:0003677">
    <property type="term" value="F:DNA binding"/>
    <property type="evidence" value="ECO:0007669"/>
    <property type="project" value="UniProtKB-KW"/>
</dbReference>
<reference evidence="10 12" key="2">
    <citation type="submission" date="2018-08" db="EMBL/GenBank/DDBJ databases">
        <title>A genome reference for cultivated species of the human gut microbiota.</title>
        <authorList>
            <person name="Zou Y."/>
            <person name="Xue W."/>
            <person name="Luo G."/>
        </authorList>
    </citation>
    <scope>NUCLEOTIDE SEQUENCE [LARGE SCALE GENOMIC DNA]</scope>
    <source>
        <strain evidence="10 12">AF22-3AC</strain>
    </source>
</reference>
<evidence type="ECO:0000313" key="10">
    <source>
        <dbReference type="EMBL" id="RGS39035.1"/>
    </source>
</evidence>
<dbReference type="InterPro" id="IPR036390">
    <property type="entry name" value="WH_DNA-bd_sf"/>
</dbReference>
<dbReference type="PATRIC" id="fig|246787.4.peg.1869"/>
<keyword evidence="2" id="KW-0805">Transcription regulation</keyword>
<proteinExistence type="inferred from homology"/>
<evidence type="ECO:0000313" key="5">
    <source>
        <dbReference type="EMBL" id="ALJ59066.1"/>
    </source>
</evidence>
<evidence type="ECO:0000256" key="2">
    <source>
        <dbReference type="ARBA" id="ARBA00023015"/>
    </source>
</evidence>
<dbReference type="GeneID" id="66306747"/>
<dbReference type="InterPro" id="IPR036388">
    <property type="entry name" value="WH-like_DNA-bd_sf"/>
</dbReference>
<dbReference type="EMBL" id="JAVSNH010000001">
    <property type="protein sequence ID" value="MDT4509955.1"/>
    <property type="molecule type" value="Genomic_DNA"/>
</dbReference>
<evidence type="ECO:0000313" key="14">
    <source>
        <dbReference type="Proteomes" id="UP000448877"/>
    </source>
</evidence>
<dbReference type="SUPFAM" id="SSF46785">
    <property type="entry name" value="Winged helix' DNA-binding domain"/>
    <property type="match status" value="1"/>
</dbReference>
<organism evidence="5 11">
    <name type="scientific">Bacteroides cellulosilyticus</name>
    <dbReference type="NCBI Taxonomy" id="246787"/>
    <lineage>
        <taxon>Bacteria</taxon>
        <taxon>Pseudomonadati</taxon>
        <taxon>Bacteroidota</taxon>
        <taxon>Bacteroidia</taxon>
        <taxon>Bacteroidales</taxon>
        <taxon>Bacteroidaceae</taxon>
        <taxon>Bacteroides</taxon>
    </lineage>
</organism>
<protein>
    <submittedName>
        <fullName evidence="6">BlaI/MecI/CopY family transcriptional regulator</fullName>
    </submittedName>
    <submittedName>
        <fullName evidence="5">Penicillinase repressor</fullName>
    </submittedName>
</protein>
<keyword evidence="3" id="KW-0238">DNA-binding</keyword>